<dbReference type="Proteomes" id="UP000838756">
    <property type="component" value="Unassembled WGS sequence"/>
</dbReference>
<accession>A0A8S4R4S7</accession>
<keyword evidence="2" id="KW-1185">Reference proteome</keyword>
<comment type="caution">
    <text evidence="1">The sequence shown here is derived from an EMBL/GenBank/DDBJ whole genome shotgun (WGS) entry which is preliminary data.</text>
</comment>
<gene>
    <name evidence="1" type="primary">jg14317</name>
    <name evidence="1" type="ORF">PAEG_LOCUS10190</name>
</gene>
<protein>
    <submittedName>
        <fullName evidence="1">Jg14317 protein</fullName>
    </submittedName>
</protein>
<dbReference type="AlphaFoldDB" id="A0A8S4R4S7"/>
<evidence type="ECO:0000313" key="1">
    <source>
        <dbReference type="EMBL" id="CAH2231737.1"/>
    </source>
</evidence>
<reference evidence="1" key="1">
    <citation type="submission" date="2022-03" db="EMBL/GenBank/DDBJ databases">
        <authorList>
            <person name="Lindestad O."/>
        </authorList>
    </citation>
    <scope>NUCLEOTIDE SEQUENCE</scope>
</reference>
<evidence type="ECO:0000313" key="2">
    <source>
        <dbReference type="Proteomes" id="UP000838756"/>
    </source>
</evidence>
<sequence>MSICGGLIDYSTNAFVSRVPNKNRPLRQGQTVDVSPASTVAFILAALVRPISRHAHLSSLVIGHRQNDNLSAAKNALFDVKVWPCL</sequence>
<dbReference type="EMBL" id="CAKXAJ010024853">
    <property type="protein sequence ID" value="CAH2231737.1"/>
    <property type="molecule type" value="Genomic_DNA"/>
</dbReference>
<name>A0A8S4R4S7_9NEOP</name>
<proteinExistence type="predicted"/>
<organism evidence="1 2">
    <name type="scientific">Pararge aegeria aegeria</name>
    <dbReference type="NCBI Taxonomy" id="348720"/>
    <lineage>
        <taxon>Eukaryota</taxon>
        <taxon>Metazoa</taxon>
        <taxon>Ecdysozoa</taxon>
        <taxon>Arthropoda</taxon>
        <taxon>Hexapoda</taxon>
        <taxon>Insecta</taxon>
        <taxon>Pterygota</taxon>
        <taxon>Neoptera</taxon>
        <taxon>Endopterygota</taxon>
        <taxon>Lepidoptera</taxon>
        <taxon>Glossata</taxon>
        <taxon>Ditrysia</taxon>
        <taxon>Papilionoidea</taxon>
        <taxon>Nymphalidae</taxon>
        <taxon>Satyrinae</taxon>
        <taxon>Satyrini</taxon>
        <taxon>Parargina</taxon>
        <taxon>Pararge</taxon>
    </lineage>
</organism>